<organism evidence="1 2">
    <name type="scientific">Candidatus Odoribacter faecigallinarum</name>
    <dbReference type="NCBI Taxonomy" id="2838706"/>
    <lineage>
        <taxon>Bacteria</taxon>
        <taxon>Pseudomonadati</taxon>
        <taxon>Bacteroidota</taxon>
        <taxon>Bacteroidia</taxon>
        <taxon>Bacteroidales</taxon>
        <taxon>Odoribacteraceae</taxon>
        <taxon>Odoribacter</taxon>
    </lineage>
</organism>
<proteinExistence type="predicted"/>
<gene>
    <name evidence="1" type="ORF">H9863_03275</name>
</gene>
<evidence type="ECO:0000313" key="2">
    <source>
        <dbReference type="Proteomes" id="UP000824202"/>
    </source>
</evidence>
<dbReference type="EMBL" id="DXFT01000065">
    <property type="protein sequence ID" value="HIX03122.1"/>
    <property type="molecule type" value="Genomic_DNA"/>
</dbReference>
<name>A0A9D1UZ85_9BACT</name>
<accession>A0A9D1UZ85</accession>
<evidence type="ECO:0000313" key="1">
    <source>
        <dbReference type="EMBL" id="HIX03122.1"/>
    </source>
</evidence>
<comment type="caution">
    <text evidence="1">The sequence shown here is derived from an EMBL/GenBank/DDBJ whole genome shotgun (WGS) entry which is preliminary data.</text>
</comment>
<dbReference type="Proteomes" id="UP000824202">
    <property type="component" value="Unassembled WGS sequence"/>
</dbReference>
<sequence length="73" mass="8615">MTNEVRFLIDSLVEQLVVMVVEEYKVSVPQALELLYNSQLYEKITDLDTGLYYQSAGYNYKMLRHEMKYGKIV</sequence>
<reference evidence="1" key="1">
    <citation type="journal article" date="2021" name="PeerJ">
        <title>Extensive microbial diversity within the chicken gut microbiome revealed by metagenomics and culture.</title>
        <authorList>
            <person name="Gilroy R."/>
            <person name="Ravi A."/>
            <person name="Getino M."/>
            <person name="Pursley I."/>
            <person name="Horton D.L."/>
            <person name="Alikhan N.F."/>
            <person name="Baker D."/>
            <person name="Gharbi K."/>
            <person name="Hall N."/>
            <person name="Watson M."/>
            <person name="Adriaenssens E.M."/>
            <person name="Foster-Nyarko E."/>
            <person name="Jarju S."/>
            <person name="Secka A."/>
            <person name="Antonio M."/>
            <person name="Oren A."/>
            <person name="Chaudhuri R.R."/>
            <person name="La Ragione R."/>
            <person name="Hildebrand F."/>
            <person name="Pallen M.J."/>
        </authorList>
    </citation>
    <scope>NUCLEOTIDE SEQUENCE</scope>
    <source>
        <strain evidence="1">23274</strain>
    </source>
</reference>
<reference evidence="1" key="2">
    <citation type="submission" date="2021-04" db="EMBL/GenBank/DDBJ databases">
        <authorList>
            <person name="Gilroy R."/>
        </authorList>
    </citation>
    <scope>NUCLEOTIDE SEQUENCE</scope>
    <source>
        <strain evidence="1">23274</strain>
    </source>
</reference>
<dbReference type="AlphaFoldDB" id="A0A9D1UZ85"/>
<protein>
    <submittedName>
        <fullName evidence="1">Uncharacterized protein</fullName>
    </submittedName>
</protein>